<dbReference type="SUPFAM" id="SSF55729">
    <property type="entry name" value="Acyl-CoA N-acyltransferases (Nat)"/>
    <property type="match status" value="1"/>
</dbReference>
<sequence>MSFDLQPSFKSDLIKIVPLKESDFENLYAVASDPLIWEQHPNPDRYKQEVFQTFFQGAIASGGAFIVYDQATGDVVGSSRYYEWDEEANSIAIGYTFIARRFWGKGFNGTMKKLMVDYAFRFVDQVILHIGATNFRSQRAIEKLGAVKIAEIEVAYYGEPEKWNFVYQIDKNTWKNW</sequence>
<dbReference type="RefSeq" id="WP_154279222.1">
    <property type="nucleotide sequence ID" value="NZ_JBHUJQ010000001.1"/>
</dbReference>
<proteinExistence type="predicted"/>
<dbReference type="InterPro" id="IPR000182">
    <property type="entry name" value="GNAT_dom"/>
</dbReference>
<dbReference type="PANTHER" id="PTHR43610:SF1">
    <property type="entry name" value="N-ACETYLTRANSFERASE DOMAIN-CONTAINING PROTEIN"/>
    <property type="match status" value="1"/>
</dbReference>
<dbReference type="AlphaFoldDB" id="A0A7K0FUI4"/>
<dbReference type="PANTHER" id="PTHR43610">
    <property type="entry name" value="BLL6696 PROTEIN"/>
    <property type="match status" value="1"/>
</dbReference>
<accession>A0A7K0FUI4</accession>
<dbReference type="Gene3D" id="3.40.630.30">
    <property type="match status" value="1"/>
</dbReference>
<comment type="caution">
    <text evidence="2">The sequence shown here is derived from an EMBL/GenBank/DDBJ whole genome shotgun (WGS) entry which is preliminary data.</text>
</comment>
<name>A0A7K0FUI4_9SPHI</name>
<protein>
    <submittedName>
        <fullName evidence="2">GNAT family N-acetyltransferase</fullName>
    </submittedName>
</protein>
<reference evidence="2 3" key="1">
    <citation type="submission" date="2019-11" db="EMBL/GenBank/DDBJ databases">
        <title>Pedobacter petrophilus genome.</title>
        <authorList>
            <person name="Feldbauer M.J."/>
            <person name="Newman J.D."/>
        </authorList>
    </citation>
    <scope>NUCLEOTIDE SEQUENCE [LARGE SCALE GENOMIC DNA]</scope>
    <source>
        <strain evidence="2 3">LMG 29686</strain>
    </source>
</reference>
<dbReference type="PROSITE" id="PS51186">
    <property type="entry name" value="GNAT"/>
    <property type="match status" value="1"/>
</dbReference>
<evidence type="ECO:0000313" key="2">
    <source>
        <dbReference type="EMBL" id="MRX75061.1"/>
    </source>
</evidence>
<keyword evidence="3" id="KW-1185">Reference proteome</keyword>
<feature type="domain" description="N-acetyltransferase" evidence="1">
    <location>
        <begin position="14"/>
        <end position="172"/>
    </location>
</feature>
<evidence type="ECO:0000259" key="1">
    <source>
        <dbReference type="PROSITE" id="PS51186"/>
    </source>
</evidence>
<dbReference type="Proteomes" id="UP000487757">
    <property type="component" value="Unassembled WGS sequence"/>
</dbReference>
<organism evidence="2 3">
    <name type="scientific">Pedobacter petrophilus</name>
    <dbReference type="NCBI Taxonomy" id="1908241"/>
    <lineage>
        <taxon>Bacteria</taxon>
        <taxon>Pseudomonadati</taxon>
        <taxon>Bacteroidota</taxon>
        <taxon>Sphingobacteriia</taxon>
        <taxon>Sphingobacteriales</taxon>
        <taxon>Sphingobacteriaceae</taxon>
        <taxon>Pedobacter</taxon>
    </lineage>
</organism>
<dbReference type="EMBL" id="WKKH01000003">
    <property type="protein sequence ID" value="MRX75061.1"/>
    <property type="molecule type" value="Genomic_DNA"/>
</dbReference>
<dbReference type="InterPro" id="IPR016181">
    <property type="entry name" value="Acyl_CoA_acyltransferase"/>
</dbReference>
<dbReference type="Pfam" id="PF13302">
    <property type="entry name" value="Acetyltransf_3"/>
    <property type="match status" value="1"/>
</dbReference>
<dbReference type="GO" id="GO:0016747">
    <property type="term" value="F:acyltransferase activity, transferring groups other than amino-acyl groups"/>
    <property type="evidence" value="ECO:0007669"/>
    <property type="project" value="InterPro"/>
</dbReference>
<gene>
    <name evidence="2" type="ORF">GJU39_03085</name>
</gene>
<keyword evidence="2" id="KW-0808">Transferase</keyword>
<dbReference type="OrthoDB" id="9795199at2"/>
<evidence type="ECO:0000313" key="3">
    <source>
        <dbReference type="Proteomes" id="UP000487757"/>
    </source>
</evidence>